<comment type="caution">
    <text evidence="3">The sequence shown here is derived from an EMBL/GenBank/DDBJ whole genome shotgun (WGS) entry which is preliminary data.</text>
</comment>
<accession>A0A409XSV6</accession>
<dbReference type="InParanoid" id="A0A409XSV6"/>
<feature type="compositionally biased region" description="Basic and acidic residues" evidence="1">
    <location>
        <begin position="77"/>
        <end position="94"/>
    </location>
</feature>
<dbReference type="OrthoDB" id="73788at2759"/>
<dbReference type="STRING" id="93625.A0A409XSV6"/>
<feature type="region of interest" description="Disordered" evidence="1">
    <location>
        <begin position="377"/>
        <end position="471"/>
    </location>
</feature>
<dbReference type="InterPro" id="IPR005607">
    <property type="entry name" value="BSD_dom"/>
</dbReference>
<feature type="region of interest" description="Disordered" evidence="1">
    <location>
        <begin position="239"/>
        <end position="261"/>
    </location>
</feature>
<reference evidence="3 4" key="1">
    <citation type="journal article" date="2018" name="Evol. Lett.">
        <title>Horizontal gene cluster transfer increased hallucinogenic mushroom diversity.</title>
        <authorList>
            <person name="Reynolds H.T."/>
            <person name="Vijayakumar V."/>
            <person name="Gluck-Thaler E."/>
            <person name="Korotkin H.B."/>
            <person name="Matheny P.B."/>
            <person name="Slot J.C."/>
        </authorList>
    </citation>
    <scope>NUCLEOTIDE SEQUENCE [LARGE SCALE GENOMIC DNA]</scope>
    <source>
        <strain evidence="3 4">2631</strain>
    </source>
</reference>
<feature type="domain" description="BSD" evidence="2">
    <location>
        <begin position="328"/>
        <end position="361"/>
    </location>
</feature>
<feature type="region of interest" description="Disordered" evidence="1">
    <location>
        <begin position="1"/>
        <end position="26"/>
    </location>
</feature>
<sequence length="471" mass="51417">MNFLDPLDMTRSTTPNSTQTEQPSLNEEVNQVIGQLGRFWGGFRKQSQTALEHARKDLGDVVIQAQKELSKLTTAEAPEKVDNNVDENTDKKEGTSGSAAADPDAPSPSPTEEASTSASATRDVPSSSSTLFSRIQAALPPNIVQTVQNNIPESLKHASENIDIQKLRTNILTELQRVQGVTVAQAEEYAHKSEALLREAVKEAGEVLREAVKVLPPDQVDVSGSNILWDGTDMWMLPDPTSSAAGKEREGSSPKGLETQSAVASRAEALLRRLKQDPSIIRHDPEAEEGVKDQYLAWKEKEVDTLDGGAEGAEWKSKIEAALQESTDNQPLKKLEETLVPSEMTKPAFWLRFFFRTHQIRLEEEKRKALLQSSIENEDDFSWEDEEEESSPTATKHAQAGQSTSATSAGKKPANHGLSPTTGLDTGGTTSPRVSSEDSFDLVSSANISVVDDVKPSKRKEGDDDGDSDWE</sequence>
<dbReference type="EMBL" id="NHYD01000598">
    <property type="protein sequence ID" value="PPQ93787.1"/>
    <property type="molecule type" value="Genomic_DNA"/>
</dbReference>
<evidence type="ECO:0000313" key="3">
    <source>
        <dbReference type="EMBL" id="PPQ93787.1"/>
    </source>
</evidence>
<dbReference type="Proteomes" id="UP000283269">
    <property type="component" value="Unassembled WGS sequence"/>
</dbReference>
<organism evidence="3 4">
    <name type="scientific">Psilocybe cyanescens</name>
    <dbReference type="NCBI Taxonomy" id="93625"/>
    <lineage>
        <taxon>Eukaryota</taxon>
        <taxon>Fungi</taxon>
        <taxon>Dikarya</taxon>
        <taxon>Basidiomycota</taxon>
        <taxon>Agaricomycotina</taxon>
        <taxon>Agaricomycetes</taxon>
        <taxon>Agaricomycetidae</taxon>
        <taxon>Agaricales</taxon>
        <taxon>Agaricineae</taxon>
        <taxon>Strophariaceae</taxon>
        <taxon>Psilocybe</taxon>
    </lineage>
</organism>
<evidence type="ECO:0000256" key="1">
    <source>
        <dbReference type="SAM" id="MobiDB-lite"/>
    </source>
</evidence>
<feature type="compositionally biased region" description="Low complexity" evidence="1">
    <location>
        <begin position="95"/>
        <end position="121"/>
    </location>
</feature>
<dbReference type="SUPFAM" id="SSF140383">
    <property type="entry name" value="BSD domain-like"/>
    <property type="match status" value="1"/>
</dbReference>
<dbReference type="PANTHER" id="PTHR16019">
    <property type="entry name" value="SYNAPSE-ASSOCIATED PROTEIN"/>
    <property type="match status" value="1"/>
</dbReference>
<feature type="compositionally biased region" description="Basic and acidic residues" evidence="1">
    <location>
        <begin position="452"/>
        <end position="462"/>
    </location>
</feature>
<evidence type="ECO:0000313" key="4">
    <source>
        <dbReference type="Proteomes" id="UP000283269"/>
    </source>
</evidence>
<gene>
    <name evidence="3" type="ORF">CVT25_013496</name>
</gene>
<dbReference type="AlphaFoldDB" id="A0A409XSV6"/>
<dbReference type="Pfam" id="PF03909">
    <property type="entry name" value="BSD"/>
    <property type="match status" value="1"/>
</dbReference>
<feature type="region of interest" description="Disordered" evidence="1">
    <location>
        <begin position="69"/>
        <end position="131"/>
    </location>
</feature>
<dbReference type="GO" id="GO:0005737">
    <property type="term" value="C:cytoplasm"/>
    <property type="evidence" value="ECO:0007669"/>
    <property type="project" value="TreeGrafter"/>
</dbReference>
<keyword evidence="4" id="KW-1185">Reference proteome</keyword>
<dbReference type="InterPro" id="IPR035925">
    <property type="entry name" value="BSD_dom_sf"/>
</dbReference>
<proteinExistence type="predicted"/>
<feature type="compositionally biased region" description="Low complexity" evidence="1">
    <location>
        <begin position="398"/>
        <end position="410"/>
    </location>
</feature>
<dbReference type="PANTHER" id="PTHR16019:SF5">
    <property type="entry name" value="BSD DOMAIN-CONTAINING PROTEIN 1"/>
    <property type="match status" value="1"/>
</dbReference>
<feature type="compositionally biased region" description="Polar residues" evidence="1">
    <location>
        <begin position="418"/>
        <end position="434"/>
    </location>
</feature>
<protein>
    <recommendedName>
        <fullName evidence="2">BSD domain-containing protein</fullName>
    </recommendedName>
</protein>
<dbReference type="Gene3D" id="1.10.3970.10">
    <property type="entry name" value="BSD domain"/>
    <property type="match status" value="1"/>
</dbReference>
<feature type="compositionally biased region" description="Acidic residues" evidence="1">
    <location>
        <begin position="377"/>
        <end position="390"/>
    </location>
</feature>
<evidence type="ECO:0000259" key="2">
    <source>
        <dbReference type="PROSITE" id="PS50858"/>
    </source>
</evidence>
<dbReference type="PROSITE" id="PS50858">
    <property type="entry name" value="BSD"/>
    <property type="match status" value="1"/>
</dbReference>
<feature type="compositionally biased region" description="Polar residues" evidence="1">
    <location>
        <begin position="10"/>
        <end position="26"/>
    </location>
</feature>
<dbReference type="InterPro" id="IPR051494">
    <property type="entry name" value="BSD_domain-containing"/>
</dbReference>
<name>A0A409XSV6_PSICY</name>